<feature type="transmembrane region" description="Helical" evidence="1">
    <location>
        <begin position="291"/>
        <end position="319"/>
    </location>
</feature>
<organism evidence="2 3">
    <name type="scientific">Candidatus Daviesbacteria bacterium GW2011_GWF2_38_6</name>
    <dbReference type="NCBI Taxonomy" id="1618432"/>
    <lineage>
        <taxon>Bacteria</taxon>
        <taxon>Candidatus Daviesiibacteriota</taxon>
    </lineage>
</organism>
<feature type="transmembrane region" description="Helical" evidence="1">
    <location>
        <begin position="219"/>
        <end position="240"/>
    </location>
</feature>
<dbReference type="EMBL" id="LBVC01000010">
    <property type="protein sequence ID" value="KKQ78840.1"/>
    <property type="molecule type" value="Genomic_DNA"/>
</dbReference>
<feature type="transmembrane region" description="Helical" evidence="1">
    <location>
        <begin position="355"/>
        <end position="372"/>
    </location>
</feature>
<reference evidence="2 3" key="1">
    <citation type="journal article" date="2015" name="Nature">
        <title>rRNA introns, odd ribosomes, and small enigmatic genomes across a large radiation of phyla.</title>
        <authorList>
            <person name="Brown C.T."/>
            <person name="Hug L.A."/>
            <person name="Thomas B.C."/>
            <person name="Sharon I."/>
            <person name="Castelle C.J."/>
            <person name="Singh A."/>
            <person name="Wilkins M.J."/>
            <person name="Williams K.H."/>
            <person name="Banfield J.F."/>
        </authorList>
    </citation>
    <scope>NUCLEOTIDE SEQUENCE [LARGE SCALE GENOMIC DNA]</scope>
</reference>
<comment type="caution">
    <text evidence="2">The sequence shown here is derived from an EMBL/GenBank/DDBJ whole genome shotgun (WGS) entry which is preliminary data.</text>
</comment>
<protein>
    <recommendedName>
        <fullName evidence="4">Glycosyltransferase RgtA/B/C/D-like domain-containing protein</fullName>
    </recommendedName>
</protein>
<dbReference type="AlphaFoldDB" id="A0A0G0KTI8"/>
<keyword evidence="1" id="KW-0812">Transmembrane</keyword>
<evidence type="ECO:0000256" key="1">
    <source>
        <dbReference type="SAM" id="Phobius"/>
    </source>
</evidence>
<feature type="transmembrane region" description="Helical" evidence="1">
    <location>
        <begin position="189"/>
        <end position="207"/>
    </location>
</feature>
<feature type="transmembrane region" description="Helical" evidence="1">
    <location>
        <begin position="267"/>
        <end position="284"/>
    </location>
</feature>
<keyword evidence="1" id="KW-1133">Transmembrane helix</keyword>
<dbReference type="Proteomes" id="UP000034324">
    <property type="component" value="Unassembled WGS sequence"/>
</dbReference>
<proteinExistence type="predicted"/>
<feature type="transmembrane region" description="Helical" evidence="1">
    <location>
        <begin position="500"/>
        <end position="518"/>
    </location>
</feature>
<feature type="transmembrane region" description="Helical" evidence="1">
    <location>
        <begin position="439"/>
        <end position="459"/>
    </location>
</feature>
<evidence type="ECO:0000313" key="3">
    <source>
        <dbReference type="Proteomes" id="UP000034324"/>
    </source>
</evidence>
<keyword evidence="1" id="KW-0472">Membrane</keyword>
<evidence type="ECO:0000313" key="2">
    <source>
        <dbReference type="EMBL" id="KKQ78840.1"/>
    </source>
</evidence>
<feature type="transmembrane region" description="Helical" evidence="1">
    <location>
        <begin position="331"/>
        <end position="348"/>
    </location>
</feature>
<feature type="transmembrane region" description="Helical" evidence="1">
    <location>
        <begin position="407"/>
        <end position="427"/>
    </location>
</feature>
<feature type="transmembrane region" description="Helical" evidence="1">
    <location>
        <begin position="94"/>
        <end position="115"/>
    </location>
</feature>
<feature type="transmembrane region" description="Helical" evidence="1">
    <location>
        <begin position="471"/>
        <end position="493"/>
    </location>
</feature>
<accession>A0A0G0KTI8</accession>
<feature type="transmembrane region" description="Helical" evidence="1">
    <location>
        <begin position="41"/>
        <end position="59"/>
    </location>
</feature>
<gene>
    <name evidence="2" type="ORF">US99_C0010G0007</name>
</gene>
<name>A0A0G0KTI8_9BACT</name>
<feature type="transmembrane region" description="Helical" evidence="1">
    <location>
        <begin position="6"/>
        <end position="29"/>
    </location>
</feature>
<evidence type="ECO:0008006" key="4">
    <source>
        <dbReference type="Google" id="ProtNLM"/>
    </source>
</evidence>
<sequence length="671" mass="77403">MLIANTFLFGIFFLILALFIFYNTGYGVLSSKIKELEDQEIIVLAFSLGLVIFVGIAVFLGVFNLRWLLLPVFLATGFYSLIKYKEKLFVPWRIFIRCKSLLLLIILGILVQGFINFPSGFHYSEGLLFWSSQGHDGLWHVSLMEEIRKNFPPQNPIFSGEKLLNYHFLVDVLMGETYRIFPFFSPLDLYFRFFPIIFSFLFGLGVFSFVKRWQESQAVGYLAIFFTYFTGSFGYFVTFFRNKNLFGGETVFWASQENTLLGNPPHAIAHIFLVGILFCLLLYFQKRRIFWLVISFILGGLLAGFKVSGGLIMLVSVGAAAIVDLSFLRKWHLILLTVALGTANFITFKAMTSQEAASFLMFLPWWFIRTMVVDKLGWMDMEFRRQHYLSKGTWHAYLRVAQLETTAFLIFIVGNFGMRVLGFYSIAKDGFKKKLIRSPIDAMLFASLLTGILMVTIFVQKGLIYNNIQFIQYSLLIMGFYAAVSAYQMIILFKKKLIRVIILLMIVLFSVPTVIGNLNEFYGPGRKPLAIISNQQMEALNFLRTNSQPQDIILTIPFNKYLKDQYKSEPRPINAWYSTAYVSALTGRSTYFTSEEQALITGYPVDKKLARVKEFFAQTDFSFNKKFLQEEGIKYLYIAKDELDKLINVQENNLEIMFENKEVIVYRIING</sequence>